<reference evidence="1 2" key="1">
    <citation type="submission" date="2024-07" db="EMBL/GenBank/DDBJ databases">
        <title>Section-level genome sequencing and comparative genomics of Aspergillus sections Usti and Cavernicolus.</title>
        <authorList>
            <consortium name="Lawrence Berkeley National Laboratory"/>
            <person name="Nybo J.L."/>
            <person name="Vesth T.C."/>
            <person name="Theobald S."/>
            <person name="Frisvad J.C."/>
            <person name="Larsen T.O."/>
            <person name="Kjaerboelling I."/>
            <person name="Rothschild-Mancinelli K."/>
            <person name="Lyhne E.K."/>
            <person name="Kogle M.E."/>
            <person name="Barry K."/>
            <person name="Clum A."/>
            <person name="Na H."/>
            <person name="Ledsgaard L."/>
            <person name="Lin J."/>
            <person name="Lipzen A."/>
            <person name="Kuo A."/>
            <person name="Riley R."/>
            <person name="Mondo S."/>
            <person name="Labutti K."/>
            <person name="Haridas S."/>
            <person name="Pangalinan J."/>
            <person name="Salamov A.A."/>
            <person name="Simmons B.A."/>
            <person name="Magnuson J.K."/>
            <person name="Chen J."/>
            <person name="Drula E."/>
            <person name="Henrissat B."/>
            <person name="Wiebenga A."/>
            <person name="Lubbers R.J."/>
            <person name="Gomes A.C."/>
            <person name="Macurrencykelacurrency M.R."/>
            <person name="Stajich J."/>
            <person name="Grigoriev I.V."/>
            <person name="Mortensen U.H."/>
            <person name="De Vries R.P."/>
            <person name="Baker S.E."/>
            <person name="Andersen M.R."/>
        </authorList>
    </citation>
    <scope>NUCLEOTIDE SEQUENCE [LARGE SCALE GENOMIC DNA]</scope>
    <source>
        <strain evidence="1 2">CBS 449.75</strain>
    </source>
</reference>
<dbReference type="InterPro" id="IPR029062">
    <property type="entry name" value="Class_I_gatase-like"/>
</dbReference>
<organism evidence="1 2">
    <name type="scientific">Aspergillus lucknowensis</name>
    <dbReference type="NCBI Taxonomy" id="176173"/>
    <lineage>
        <taxon>Eukaryota</taxon>
        <taxon>Fungi</taxon>
        <taxon>Dikarya</taxon>
        <taxon>Ascomycota</taxon>
        <taxon>Pezizomycotina</taxon>
        <taxon>Eurotiomycetes</taxon>
        <taxon>Eurotiomycetidae</taxon>
        <taxon>Eurotiales</taxon>
        <taxon>Aspergillaceae</taxon>
        <taxon>Aspergillus</taxon>
        <taxon>Aspergillus subgen. Nidulantes</taxon>
    </lineage>
</organism>
<dbReference type="RefSeq" id="XP_070889725.1">
    <property type="nucleotide sequence ID" value="XM_071026198.1"/>
</dbReference>
<protein>
    <submittedName>
        <fullName evidence="1">Class I glutamine amidotransferase-like protein</fullName>
    </submittedName>
</protein>
<dbReference type="PANTHER" id="PTHR42695:SF6">
    <property type="entry name" value="GLUTAMINE AMIDOTRANSFERASE DOMAIN-CONTAINING PROTEIN"/>
    <property type="match status" value="1"/>
</dbReference>
<dbReference type="Proteomes" id="UP001610432">
    <property type="component" value="Unassembled WGS sequence"/>
</dbReference>
<evidence type="ECO:0000313" key="1">
    <source>
        <dbReference type="EMBL" id="KAL2870746.1"/>
    </source>
</evidence>
<dbReference type="CDD" id="cd01741">
    <property type="entry name" value="GATase1_1"/>
    <property type="match status" value="1"/>
</dbReference>
<evidence type="ECO:0000313" key="2">
    <source>
        <dbReference type="Proteomes" id="UP001610432"/>
    </source>
</evidence>
<dbReference type="EMBL" id="JBFXLQ010000005">
    <property type="protein sequence ID" value="KAL2870746.1"/>
    <property type="molecule type" value="Genomic_DNA"/>
</dbReference>
<sequence>MLHIAILDVDIPVPTVYAARGLYSSQFRHLLQSAASRLNLPASSIYTTAFDVVGGSLPLLPSLRTSPRPVTESSNTNVNGTRHDVNPLSLPIDGILITGAAAAAYESAKYPWIDPLQTFIQTVFNEYPHVKVFGSCFGHQIIAQALLSSQAQTPEAPSVSVEACPEGRETGLVSIALNPEFVAHFPRLPTSLPTPTEMRLQMIHGDWVALLPGVQAFPRPWMNVGSTELCPVQGLYYPSRVLTYQGHFEFDVFVNSETCLEFGRRNNWDSQDVEKFLRLIDRGREEGMVDDDDDDDDDDDAKAAAEVVVHFFWSSCDGNVGD</sequence>
<dbReference type="PANTHER" id="PTHR42695">
    <property type="entry name" value="GLUTAMINE AMIDOTRANSFERASE YLR126C-RELATED"/>
    <property type="match status" value="1"/>
</dbReference>
<dbReference type="InterPro" id="IPR044992">
    <property type="entry name" value="ChyE-like"/>
</dbReference>
<dbReference type="Gene3D" id="3.40.50.880">
    <property type="match status" value="1"/>
</dbReference>
<proteinExistence type="predicted"/>
<accession>A0ABR4M1Z0</accession>
<comment type="caution">
    <text evidence="1">The sequence shown here is derived from an EMBL/GenBank/DDBJ whole genome shotgun (WGS) entry which is preliminary data.</text>
</comment>
<dbReference type="GeneID" id="98141270"/>
<name>A0ABR4M1Z0_9EURO</name>
<gene>
    <name evidence="1" type="ORF">BJX67DRAFT_246391</name>
</gene>
<dbReference type="SUPFAM" id="SSF52317">
    <property type="entry name" value="Class I glutamine amidotransferase-like"/>
    <property type="match status" value="1"/>
</dbReference>
<keyword evidence="2" id="KW-1185">Reference proteome</keyword>